<evidence type="ECO:0000256" key="4">
    <source>
        <dbReference type="ARBA" id="ARBA00022833"/>
    </source>
</evidence>
<dbReference type="KEGG" id="emi:Emin_0107"/>
<dbReference type="GO" id="GO:0008892">
    <property type="term" value="F:guanine deaminase activity"/>
    <property type="evidence" value="ECO:0007669"/>
    <property type="project" value="UniProtKB-EC"/>
</dbReference>
<dbReference type="Proteomes" id="UP000001029">
    <property type="component" value="Chromosome"/>
</dbReference>
<evidence type="ECO:0000259" key="5">
    <source>
        <dbReference type="PROSITE" id="PS51747"/>
    </source>
</evidence>
<dbReference type="FunFam" id="3.40.140.10:FF:000011">
    <property type="entry name" value="tRNA-specific adenosine deaminase"/>
    <property type="match status" value="1"/>
</dbReference>
<dbReference type="EMBL" id="CP001055">
    <property type="protein sequence ID" value="ACC97673.1"/>
    <property type="molecule type" value="Genomic_DNA"/>
</dbReference>
<keyword evidence="4" id="KW-0862">Zinc</keyword>
<dbReference type="CDD" id="cd01285">
    <property type="entry name" value="nucleoside_deaminase"/>
    <property type="match status" value="1"/>
</dbReference>
<dbReference type="SUPFAM" id="SSF53927">
    <property type="entry name" value="Cytidine deaminase-like"/>
    <property type="match status" value="1"/>
</dbReference>
<accession>B2KAX7</accession>
<protein>
    <submittedName>
        <fullName evidence="6">Cytosine/adenosine deaminase</fullName>
        <ecNumber evidence="6">3.5.4.3</ecNumber>
    </submittedName>
</protein>
<dbReference type="GO" id="GO:0006152">
    <property type="term" value="P:purine nucleoside catabolic process"/>
    <property type="evidence" value="ECO:0007669"/>
    <property type="project" value="TreeGrafter"/>
</dbReference>
<keyword evidence="7" id="KW-1185">Reference proteome</keyword>
<dbReference type="AlphaFoldDB" id="B2KAX7"/>
<dbReference type="RefSeq" id="WP_012414288.1">
    <property type="nucleotide sequence ID" value="NC_010644.1"/>
</dbReference>
<dbReference type="EC" id="3.5.4.3" evidence="6"/>
<keyword evidence="2" id="KW-0479">Metal-binding</keyword>
<sequence>MKTNEEHKLHIKFLRAAVKMAEKGVKAGKGGPFGAVIVKDGKMVAKGYNRVTSSNDPSLHAEVDAIRKACKKLGSFELTGCIIYSSCEPCPMCLGAIYWARPKALYFAADKHTAAKYGFDDKFIYEQIALPYEQRSIRTHIINLENKEDPFNLWNKQENKIEY</sequence>
<dbReference type="Pfam" id="PF00383">
    <property type="entry name" value="dCMP_cyt_deam_1"/>
    <property type="match status" value="1"/>
</dbReference>
<dbReference type="InterPro" id="IPR016193">
    <property type="entry name" value="Cytidine_deaminase-like"/>
</dbReference>
<name>B2KAX7_ELUMP</name>
<dbReference type="PANTHER" id="PTHR11079:SF161">
    <property type="entry name" value="CMP_DCMP-TYPE DEAMINASE DOMAIN-CONTAINING PROTEIN"/>
    <property type="match status" value="1"/>
</dbReference>
<keyword evidence="3 6" id="KW-0378">Hydrolase</keyword>
<comment type="similarity">
    <text evidence="1">Belongs to the cytidine and deoxycytidylate deaminase family.</text>
</comment>
<feature type="domain" description="CMP/dCMP-type deaminase" evidence="5">
    <location>
        <begin position="8"/>
        <end position="120"/>
    </location>
</feature>
<proteinExistence type="inferred from homology"/>
<evidence type="ECO:0000256" key="2">
    <source>
        <dbReference type="ARBA" id="ARBA00022723"/>
    </source>
</evidence>
<dbReference type="InterPro" id="IPR002125">
    <property type="entry name" value="CMP_dCMP_dom"/>
</dbReference>
<organism evidence="6 7">
    <name type="scientific">Elusimicrobium minutum (strain Pei191)</name>
    <dbReference type="NCBI Taxonomy" id="445932"/>
    <lineage>
        <taxon>Bacteria</taxon>
        <taxon>Pseudomonadati</taxon>
        <taxon>Elusimicrobiota</taxon>
        <taxon>Elusimicrobia</taxon>
        <taxon>Elusimicrobiales</taxon>
        <taxon>Elusimicrobiaceae</taxon>
        <taxon>Elusimicrobium</taxon>
    </lineage>
</organism>
<evidence type="ECO:0000313" key="6">
    <source>
        <dbReference type="EMBL" id="ACC97673.1"/>
    </source>
</evidence>
<dbReference type="PANTHER" id="PTHR11079">
    <property type="entry name" value="CYTOSINE DEAMINASE FAMILY MEMBER"/>
    <property type="match status" value="1"/>
</dbReference>
<dbReference type="STRING" id="445932.Emin_0107"/>
<dbReference type="OrthoDB" id="9802676at2"/>
<dbReference type="PROSITE" id="PS00903">
    <property type="entry name" value="CYT_DCMP_DEAMINASES_1"/>
    <property type="match status" value="1"/>
</dbReference>
<dbReference type="InterPro" id="IPR016192">
    <property type="entry name" value="APOBEC/CMP_deaminase_Zn-bd"/>
</dbReference>
<dbReference type="PROSITE" id="PS51747">
    <property type="entry name" value="CYT_DCMP_DEAMINASES_2"/>
    <property type="match status" value="1"/>
</dbReference>
<gene>
    <name evidence="6" type="ordered locus">Emin_0107</name>
</gene>
<dbReference type="HOGENOM" id="CLU_025810_5_2_0"/>
<reference evidence="6 7" key="1">
    <citation type="journal article" date="2009" name="Appl. Environ. Microbiol.">
        <title>Genomic analysis of 'Elusimicrobium minutum,' the first cultivated representative of the phylum 'Elusimicrobia' (formerly termite group 1).</title>
        <authorList>
            <person name="Herlemann D.P.R."/>
            <person name="Geissinger O."/>
            <person name="Ikeda-Ohtsubo W."/>
            <person name="Kunin V."/>
            <person name="Sun H."/>
            <person name="Lapidus A."/>
            <person name="Hugenholtz P."/>
            <person name="Brune A."/>
        </authorList>
    </citation>
    <scope>NUCLEOTIDE SEQUENCE [LARGE SCALE GENOMIC DNA]</scope>
    <source>
        <strain evidence="6 7">Pei191</strain>
    </source>
</reference>
<evidence type="ECO:0000256" key="3">
    <source>
        <dbReference type="ARBA" id="ARBA00022801"/>
    </source>
</evidence>
<dbReference type="Gene3D" id="3.40.140.10">
    <property type="entry name" value="Cytidine Deaminase, domain 2"/>
    <property type="match status" value="1"/>
</dbReference>
<evidence type="ECO:0000256" key="1">
    <source>
        <dbReference type="ARBA" id="ARBA00006576"/>
    </source>
</evidence>
<dbReference type="GO" id="GO:0047974">
    <property type="term" value="F:guanosine deaminase activity"/>
    <property type="evidence" value="ECO:0007669"/>
    <property type="project" value="TreeGrafter"/>
</dbReference>
<evidence type="ECO:0000313" key="7">
    <source>
        <dbReference type="Proteomes" id="UP000001029"/>
    </source>
</evidence>
<dbReference type="GO" id="GO:0008270">
    <property type="term" value="F:zinc ion binding"/>
    <property type="evidence" value="ECO:0007669"/>
    <property type="project" value="InterPro"/>
</dbReference>